<name>A0A9D7AF19_9GAMM</name>
<sequence length="217" mass="25031">MNSDNDKTTYLQARDGKPIEHINKLMEILTPLATFKSYKQYRTIQLDNNNAPSCILLLEGSVSICRNKDGLVLTNAYAPTIVGIASLDNHLNHYYLRTETEIKVGVLSKEIALDAIYQHDALISLMYLQAYFIQTLMERENYLPGITIYESICLHLLQLMQEPEEIRQNISAYTYIQERTNFSRSRIMNILSALKQGEYIKIENGKLQYVGKLPERF</sequence>
<accession>A0A9D7AF19</accession>
<protein>
    <submittedName>
        <fullName evidence="3">Helix-turn-helix domain-containing protein</fullName>
    </submittedName>
</protein>
<dbReference type="SUPFAM" id="SSF51206">
    <property type="entry name" value="cAMP-binding domain-like"/>
    <property type="match status" value="1"/>
</dbReference>
<dbReference type="InterPro" id="IPR041687">
    <property type="entry name" value="HTH_46"/>
</dbReference>
<dbReference type="RefSeq" id="WP_228396890.1">
    <property type="nucleotide sequence ID" value="NZ_JADRCP010000001.1"/>
</dbReference>
<comment type="caution">
    <text evidence="3">The sequence shown here is derived from an EMBL/GenBank/DDBJ whole genome shotgun (WGS) entry which is preliminary data.</text>
</comment>
<organism evidence="3 4">
    <name type="scientific">Limnobaculum xujianqingii</name>
    <dbReference type="NCBI Taxonomy" id="2738837"/>
    <lineage>
        <taxon>Bacteria</taxon>
        <taxon>Pseudomonadati</taxon>
        <taxon>Pseudomonadota</taxon>
        <taxon>Gammaproteobacteria</taxon>
        <taxon>Enterobacterales</taxon>
        <taxon>Budviciaceae</taxon>
        <taxon>Limnobaculum</taxon>
    </lineage>
</organism>
<proteinExistence type="predicted"/>
<evidence type="ECO:0000313" key="5">
    <source>
        <dbReference type="Proteomes" id="UP001296969"/>
    </source>
</evidence>
<dbReference type="Proteomes" id="UP001296969">
    <property type="component" value="Unassembled WGS sequence"/>
</dbReference>
<dbReference type="Gene3D" id="2.60.120.10">
    <property type="entry name" value="Jelly Rolls"/>
    <property type="match status" value="1"/>
</dbReference>
<evidence type="ECO:0000313" key="2">
    <source>
        <dbReference type="EMBL" id="MBK5071542.1"/>
    </source>
</evidence>
<dbReference type="Pfam" id="PF15977">
    <property type="entry name" value="HTH_46"/>
    <property type="match status" value="1"/>
</dbReference>
<dbReference type="InterPro" id="IPR018490">
    <property type="entry name" value="cNMP-bd_dom_sf"/>
</dbReference>
<dbReference type="InterPro" id="IPR014710">
    <property type="entry name" value="RmlC-like_jellyroll"/>
</dbReference>
<gene>
    <name evidence="3" type="ORF">I2492_00740</name>
    <name evidence="2" type="ORF">I2493_00740</name>
</gene>
<dbReference type="EMBL" id="JADRCQ010000001">
    <property type="protein sequence ID" value="MBK5071542.1"/>
    <property type="molecule type" value="Genomic_DNA"/>
</dbReference>
<dbReference type="EMBL" id="JADRCP010000001">
    <property type="protein sequence ID" value="MBK5174851.1"/>
    <property type="molecule type" value="Genomic_DNA"/>
</dbReference>
<dbReference type="Proteomes" id="UP000807542">
    <property type="component" value="Unassembled WGS sequence"/>
</dbReference>
<keyword evidence="5" id="KW-1185">Reference proteome</keyword>
<dbReference type="AlphaFoldDB" id="A0A9D7AF19"/>
<feature type="domain" description="IprA winged helix-turn-helix" evidence="1">
    <location>
        <begin position="149"/>
        <end position="214"/>
    </location>
</feature>
<evidence type="ECO:0000313" key="3">
    <source>
        <dbReference type="EMBL" id="MBK5174851.1"/>
    </source>
</evidence>
<evidence type="ECO:0000313" key="4">
    <source>
        <dbReference type="Proteomes" id="UP000807542"/>
    </source>
</evidence>
<reference evidence="3 5" key="1">
    <citation type="submission" date="2020-11" db="EMBL/GenBank/DDBJ databases">
        <title>Insectihabitans protaetiae gen. nov. sp. nov. and Insectihabitans allomyrinae sp. nov., isolated from larvae of Protaetia brevitarsis seulensis and Allomyrina dichotoma, respectively.</title>
        <authorList>
            <person name="Lee S.D."/>
            <person name="Byeon Y.-S."/>
            <person name="Kim S.-M."/>
            <person name="Yang H.L."/>
            <person name="Kim I.S."/>
        </authorList>
    </citation>
    <scope>NUCLEOTIDE SEQUENCE</scope>
    <source>
        <strain evidence="3">CWB-B4</strain>
        <strain evidence="2 5">CWB-B43</strain>
    </source>
</reference>
<evidence type="ECO:0000259" key="1">
    <source>
        <dbReference type="Pfam" id="PF15977"/>
    </source>
</evidence>